<evidence type="ECO:0000259" key="5">
    <source>
        <dbReference type="PROSITE" id="PS50893"/>
    </source>
</evidence>
<comment type="similarity">
    <text evidence="4">Belongs to the ABC transporter superfamily. Drug exporter-1 (DrugE1) (TC 3.A.1.105) family.</text>
</comment>
<dbReference type="GO" id="GO:0005886">
    <property type="term" value="C:plasma membrane"/>
    <property type="evidence" value="ECO:0007669"/>
    <property type="project" value="UniProtKB-SubCell"/>
</dbReference>
<dbReference type="InterPro" id="IPR003593">
    <property type="entry name" value="AAA+_ATPase"/>
</dbReference>
<dbReference type="InterPro" id="IPR005894">
    <property type="entry name" value="DrrA"/>
</dbReference>
<accession>A0A0F9KGC0</accession>
<dbReference type="AlphaFoldDB" id="A0A0F9KGC0"/>
<dbReference type="SMART" id="SM00382">
    <property type="entry name" value="AAA"/>
    <property type="match status" value="1"/>
</dbReference>
<feature type="domain" description="ABC transporter" evidence="5">
    <location>
        <begin position="4"/>
        <end position="234"/>
    </location>
</feature>
<name>A0A0F9KGC0_9ZZZZ</name>
<dbReference type="EMBL" id="LAZR01015167">
    <property type="protein sequence ID" value="KKM14340.1"/>
    <property type="molecule type" value="Genomic_DNA"/>
</dbReference>
<dbReference type="PROSITE" id="PS00211">
    <property type="entry name" value="ABC_TRANSPORTER_1"/>
    <property type="match status" value="1"/>
</dbReference>
<keyword evidence="3" id="KW-0067">ATP-binding</keyword>
<evidence type="ECO:0000313" key="6">
    <source>
        <dbReference type="EMBL" id="KKM14340.1"/>
    </source>
</evidence>
<dbReference type="Pfam" id="PF00005">
    <property type="entry name" value="ABC_tran"/>
    <property type="match status" value="1"/>
</dbReference>
<gene>
    <name evidence="6" type="ORF">LCGC14_1707100</name>
</gene>
<dbReference type="PANTHER" id="PTHR43582:SF2">
    <property type="entry name" value="LINEARMYCIN RESISTANCE ATP-BINDING PROTEIN LNRL"/>
    <property type="match status" value="1"/>
</dbReference>
<dbReference type="Gene3D" id="3.40.50.300">
    <property type="entry name" value="P-loop containing nucleotide triphosphate hydrolases"/>
    <property type="match status" value="1"/>
</dbReference>
<evidence type="ECO:0000256" key="2">
    <source>
        <dbReference type="ARBA" id="ARBA00022741"/>
    </source>
</evidence>
<dbReference type="PROSITE" id="PS50893">
    <property type="entry name" value="ABC_TRANSPORTER_2"/>
    <property type="match status" value="1"/>
</dbReference>
<dbReference type="SUPFAM" id="SSF52540">
    <property type="entry name" value="P-loop containing nucleoside triphosphate hydrolases"/>
    <property type="match status" value="1"/>
</dbReference>
<dbReference type="InterPro" id="IPR003439">
    <property type="entry name" value="ABC_transporter-like_ATP-bd"/>
</dbReference>
<dbReference type="InterPro" id="IPR017871">
    <property type="entry name" value="ABC_transporter-like_CS"/>
</dbReference>
<dbReference type="GO" id="GO:0016887">
    <property type="term" value="F:ATP hydrolysis activity"/>
    <property type="evidence" value="ECO:0007669"/>
    <property type="project" value="InterPro"/>
</dbReference>
<dbReference type="GO" id="GO:0043215">
    <property type="term" value="P:daunorubicin transport"/>
    <property type="evidence" value="ECO:0007669"/>
    <property type="project" value="InterPro"/>
</dbReference>
<comment type="caution">
    <text evidence="6">The sequence shown here is derived from an EMBL/GenBank/DDBJ whole genome shotgun (WGS) entry which is preliminary data.</text>
</comment>
<reference evidence="6" key="1">
    <citation type="journal article" date="2015" name="Nature">
        <title>Complex archaea that bridge the gap between prokaryotes and eukaryotes.</title>
        <authorList>
            <person name="Spang A."/>
            <person name="Saw J.H."/>
            <person name="Jorgensen S.L."/>
            <person name="Zaremba-Niedzwiedzka K."/>
            <person name="Martijn J."/>
            <person name="Lind A.E."/>
            <person name="van Eijk R."/>
            <person name="Schleper C."/>
            <person name="Guy L."/>
            <person name="Ettema T.J."/>
        </authorList>
    </citation>
    <scope>NUCLEOTIDE SEQUENCE</scope>
</reference>
<evidence type="ECO:0000256" key="4">
    <source>
        <dbReference type="ARBA" id="ARBA00049985"/>
    </source>
</evidence>
<dbReference type="PANTHER" id="PTHR43582">
    <property type="entry name" value="LINEARMYCIN RESISTANCE ATP-BINDING PROTEIN LNRL"/>
    <property type="match status" value="1"/>
</dbReference>
<protein>
    <recommendedName>
        <fullName evidence="5">ABC transporter domain-containing protein</fullName>
    </recommendedName>
</protein>
<dbReference type="GO" id="GO:1900753">
    <property type="term" value="P:doxorubicin transport"/>
    <property type="evidence" value="ECO:0007669"/>
    <property type="project" value="InterPro"/>
</dbReference>
<dbReference type="GO" id="GO:0005524">
    <property type="term" value="F:ATP binding"/>
    <property type="evidence" value="ECO:0007669"/>
    <property type="project" value="UniProtKB-KW"/>
</dbReference>
<comment type="subcellular location">
    <subcellularLocation>
        <location evidence="1">Cell membrane</location>
        <topology evidence="1">Peripheral membrane protein</topology>
        <orientation evidence="1">Cytoplasmic side</orientation>
    </subcellularLocation>
</comment>
<dbReference type="InterPro" id="IPR027417">
    <property type="entry name" value="P-loop_NTPase"/>
</dbReference>
<evidence type="ECO:0000256" key="3">
    <source>
        <dbReference type="ARBA" id="ARBA00022840"/>
    </source>
</evidence>
<dbReference type="NCBIfam" id="TIGR01188">
    <property type="entry name" value="drrA"/>
    <property type="match status" value="1"/>
</dbReference>
<sequence>MAAIKAEGLVKRFGSVTAVDGISLEVPEGEIFGFLGPNGAGKTTTINMLCTLLGPTEGKASVGGYDCVKEPARVRQSIGLVFQDTTLDKDLTARENLVFHAYLYSVPRAEINRRVDEALNFAGLFERRNDLVKRFSGGMKRRLEVARGLIHRPKVLFLDEPTLGLDPQSRNNLWESIIRLPEEHGVTVFMTTHYMEEAEVCGKIAIIDNGRIIAEGSPGELKSRIGGYALYLKTTDNSRAIGILRDELSLDAKVHNGEIVIASCGGEGCVPDILKALPEIVLSVRTQQPTLNDVFLALTGKAIRDEEVEGADAIRHEVRAYRRKHSK</sequence>
<proteinExistence type="inferred from homology"/>
<organism evidence="6">
    <name type="scientific">marine sediment metagenome</name>
    <dbReference type="NCBI Taxonomy" id="412755"/>
    <lineage>
        <taxon>unclassified sequences</taxon>
        <taxon>metagenomes</taxon>
        <taxon>ecological metagenomes</taxon>
    </lineage>
</organism>
<keyword evidence="2" id="KW-0547">Nucleotide-binding</keyword>
<evidence type="ECO:0000256" key="1">
    <source>
        <dbReference type="ARBA" id="ARBA00004413"/>
    </source>
</evidence>